<proteinExistence type="predicted"/>
<dbReference type="Gene3D" id="3.80.10.10">
    <property type="entry name" value="Ribonuclease Inhibitor"/>
    <property type="match status" value="1"/>
</dbReference>
<dbReference type="SUPFAM" id="SSF52047">
    <property type="entry name" value="RNI-like"/>
    <property type="match status" value="1"/>
</dbReference>
<evidence type="ECO:0000313" key="3">
    <source>
        <dbReference type="Proteomes" id="UP001189429"/>
    </source>
</evidence>
<feature type="non-terminal residue" evidence="2">
    <location>
        <position position="1"/>
    </location>
</feature>
<evidence type="ECO:0000313" key="2">
    <source>
        <dbReference type="EMBL" id="CAK0807849.1"/>
    </source>
</evidence>
<gene>
    <name evidence="2" type="ORF">PCOR1329_LOCUS13607</name>
</gene>
<dbReference type="Proteomes" id="UP001189429">
    <property type="component" value="Unassembled WGS sequence"/>
</dbReference>
<keyword evidence="3" id="KW-1185">Reference proteome</keyword>
<feature type="compositionally biased region" description="Basic residues" evidence="1">
    <location>
        <begin position="19"/>
        <end position="31"/>
    </location>
</feature>
<organism evidence="2 3">
    <name type="scientific">Prorocentrum cordatum</name>
    <dbReference type="NCBI Taxonomy" id="2364126"/>
    <lineage>
        <taxon>Eukaryota</taxon>
        <taxon>Sar</taxon>
        <taxon>Alveolata</taxon>
        <taxon>Dinophyceae</taxon>
        <taxon>Prorocentrales</taxon>
        <taxon>Prorocentraceae</taxon>
        <taxon>Prorocentrum</taxon>
    </lineage>
</organism>
<evidence type="ECO:0000256" key="1">
    <source>
        <dbReference type="SAM" id="MobiDB-lite"/>
    </source>
</evidence>
<dbReference type="EMBL" id="CAUYUJ010004023">
    <property type="protein sequence ID" value="CAK0807849.1"/>
    <property type="molecule type" value="Genomic_DNA"/>
</dbReference>
<comment type="caution">
    <text evidence="2">The sequence shown here is derived from an EMBL/GenBank/DDBJ whole genome shotgun (WGS) entry which is preliminary data.</text>
</comment>
<name>A0ABN9QQS6_9DINO</name>
<protein>
    <submittedName>
        <fullName evidence="2">Uncharacterized protein</fullName>
    </submittedName>
</protein>
<reference evidence="2" key="1">
    <citation type="submission" date="2023-10" db="EMBL/GenBank/DDBJ databases">
        <authorList>
            <person name="Chen Y."/>
            <person name="Shah S."/>
            <person name="Dougan E. K."/>
            <person name="Thang M."/>
            <person name="Chan C."/>
        </authorList>
    </citation>
    <scope>NUCLEOTIDE SEQUENCE [LARGE SCALE GENOMIC DNA]</scope>
</reference>
<accession>A0ABN9QQS6</accession>
<sequence length="181" mass="18827">SHLGSAGVHARCSFALLRRRRRRGGGRRRPRPPMGDDPSDFGTCGGKRRTANPDAARDALERLAAVTAAAVERGAAEARERVAAAASGPAEPGEVVRLDLSTVQLYPAGAAELVSAMAGDPGCPVQALNVCNTRLGNQGGLEVARLLEAGHPPLLELDLQMNKLGDAAAEPSAPRCARTRP</sequence>
<feature type="region of interest" description="Disordered" evidence="1">
    <location>
        <begin position="19"/>
        <end position="52"/>
    </location>
</feature>
<dbReference type="InterPro" id="IPR032675">
    <property type="entry name" value="LRR_dom_sf"/>
</dbReference>